<keyword evidence="1" id="KW-1133">Transmembrane helix</keyword>
<dbReference type="EMBL" id="CP090145">
    <property type="protein sequence ID" value="UOX34466.1"/>
    <property type="molecule type" value="Genomic_DNA"/>
</dbReference>
<feature type="transmembrane region" description="Helical" evidence="1">
    <location>
        <begin position="32"/>
        <end position="52"/>
    </location>
</feature>
<sequence>MNLIVRLLITTILVVIIGNFLPGIEVTNYKTAIAVAIVLGLLNVFLKPLLVLLTIPVTIITLGLFLLVINACIILIGDYFIDGFHVAGFWSAFLFSIILSIGQSILNSIFIDKK</sequence>
<feature type="transmembrane region" description="Helical" evidence="1">
    <location>
        <begin position="7"/>
        <end position="26"/>
    </location>
</feature>
<dbReference type="Proteomes" id="UP000830454">
    <property type="component" value="Chromosome"/>
</dbReference>
<evidence type="ECO:0000256" key="1">
    <source>
        <dbReference type="SAM" id="Phobius"/>
    </source>
</evidence>
<protein>
    <submittedName>
        <fullName evidence="2">Phage holin family protein</fullName>
    </submittedName>
</protein>
<dbReference type="RefSeq" id="WP_045969397.1">
    <property type="nucleotide sequence ID" value="NZ_CP090145.1"/>
</dbReference>
<keyword evidence="1" id="KW-0812">Transmembrane</keyword>
<keyword evidence="3" id="KW-1185">Reference proteome</keyword>
<dbReference type="Pfam" id="PF04020">
    <property type="entry name" value="Phage_holin_4_2"/>
    <property type="match status" value="1"/>
</dbReference>
<feature type="transmembrane region" description="Helical" evidence="1">
    <location>
        <begin position="87"/>
        <end position="111"/>
    </location>
</feature>
<dbReference type="PANTHER" id="PTHR37309:SF1">
    <property type="entry name" value="SLR0284 PROTEIN"/>
    <property type="match status" value="1"/>
</dbReference>
<name>A0ABY4HNM7_9FLAO</name>
<evidence type="ECO:0000313" key="2">
    <source>
        <dbReference type="EMBL" id="UOX34466.1"/>
    </source>
</evidence>
<dbReference type="PANTHER" id="PTHR37309">
    <property type="entry name" value="SLR0284 PROTEIN"/>
    <property type="match status" value="1"/>
</dbReference>
<dbReference type="InterPro" id="IPR007165">
    <property type="entry name" value="Phage_holin_4_2"/>
</dbReference>
<reference evidence="2" key="2">
    <citation type="submission" date="2022-04" db="EMBL/GenBank/DDBJ databases">
        <title>Complete Genome Sequence of Flavobacterium sediminilitoris YSM-43, Isolated from a Tidal Sediment.</title>
        <authorList>
            <person name="Lee P.A."/>
        </authorList>
    </citation>
    <scope>NUCLEOTIDE SEQUENCE</scope>
    <source>
        <strain evidence="2">YSM-43</strain>
    </source>
</reference>
<accession>A0ABY4HNM7</accession>
<feature type="transmembrane region" description="Helical" evidence="1">
    <location>
        <begin position="59"/>
        <end position="81"/>
    </location>
</feature>
<reference evidence="2" key="1">
    <citation type="submission" date="2021-12" db="EMBL/GenBank/DDBJ databases">
        <authorList>
            <person name="Cha I.-T."/>
            <person name="Lee K.-E."/>
            <person name="Park S.-J."/>
        </authorList>
    </citation>
    <scope>NUCLEOTIDE SEQUENCE</scope>
    <source>
        <strain evidence="2">YSM-43</strain>
    </source>
</reference>
<keyword evidence="1" id="KW-0472">Membrane</keyword>
<proteinExistence type="predicted"/>
<gene>
    <name evidence="2" type="ORF">LXD69_02900</name>
</gene>
<organism evidence="2 3">
    <name type="scientific">Flavobacterium sediminilitoris</name>
    <dbReference type="NCBI Taxonomy" id="2024526"/>
    <lineage>
        <taxon>Bacteria</taxon>
        <taxon>Pseudomonadati</taxon>
        <taxon>Bacteroidota</taxon>
        <taxon>Flavobacteriia</taxon>
        <taxon>Flavobacteriales</taxon>
        <taxon>Flavobacteriaceae</taxon>
        <taxon>Flavobacterium</taxon>
    </lineage>
</organism>
<evidence type="ECO:0000313" key="3">
    <source>
        <dbReference type="Proteomes" id="UP000830454"/>
    </source>
</evidence>